<dbReference type="AlphaFoldDB" id="A0A4U0TJS8"/>
<keyword evidence="3" id="KW-1185">Reference proteome</keyword>
<name>A0A4U0TJS8_9PEZI</name>
<proteinExistence type="predicted"/>
<dbReference type="OrthoDB" id="5424391at2759"/>
<organism evidence="2 3">
    <name type="scientific">Salinomyces thailandicus</name>
    <dbReference type="NCBI Taxonomy" id="706561"/>
    <lineage>
        <taxon>Eukaryota</taxon>
        <taxon>Fungi</taxon>
        <taxon>Dikarya</taxon>
        <taxon>Ascomycota</taxon>
        <taxon>Pezizomycotina</taxon>
        <taxon>Dothideomycetes</taxon>
        <taxon>Dothideomycetidae</taxon>
        <taxon>Mycosphaerellales</taxon>
        <taxon>Teratosphaeriaceae</taxon>
        <taxon>Salinomyces</taxon>
    </lineage>
</organism>
<sequence>MKGSTVLQGFKDWASRFHPQLPLTQRESNRLLTALTTSFRSHLDEVHPRTAEEDGRQRQNENVSAPKPGRTEVHSSAAFADRHLASVLTDLTGPKRKVVMPADQDLVNARGELKKDSAQDPISLLEHYEIRGAATIPIARLCLEHFQSSLAGKPEEARDQAIGKGQAGKRTLLWMWNGGQSRFAAFAEDLTCLEVLVSLVIKEGNEEYLWQWLQLDYATNDTETSLKHSRNKASNRYSWKGRVLRMMVKDKLFPSQREHTSADSALDIIFKAHNMRTTAPKGHHLRQIPLAPAAITISSALVGEAPQYTVADVGHYERYMNLIAKITGDEIRAQLHLHHPTNANAAPAFEFYRRCMTETDLLWARVGVHLRSPIRDGSRLSDGGIKREVMPLLLIIGQFEAMGHSEEAQWLKDRLWELVPEETRKRLDAEVRKCKVLYESRRQKLVRQPAEEASPSADAAPFSTFAWTG</sequence>
<evidence type="ECO:0000256" key="1">
    <source>
        <dbReference type="SAM" id="MobiDB-lite"/>
    </source>
</evidence>
<feature type="region of interest" description="Disordered" evidence="1">
    <location>
        <begin position="42"/>
        <end position="73"/>
    </location>
</feature>
<protein>
    <submittedName>
        <fullName evidence="2">Uncharacterized protein</fullName>
    </submittedName>
</protein>
<dbReference type="EMBL" id="NAJL01000085">
    <property type="protein sequence ID" value="TKA22090.1"/>
    <property type="molecule type" value="Genomic_DNA"/>
</dbReference>
<accession>A0A4U0TJS8</accession>
<dbReference type="Proteomes" id="UP000308549">
    <property type="component" value="Unassembled WGS sequence"/>
</dbReference>
<reference evidence="2 3" key="1">
    <citation type="submission" date="2017-03" db="EMBL/GenBank/DDBJ databases">
        <title>Genomes of endolithic fungi from Antarctica.</title>
        <authorList>
            <person name="Coleine C."/>
            <person name="Masonjones S."/>
            <person name="Stajich J.E."/>
        </authorList>
    </citation>
    <scope>NUCLEOTIDE SEQUENCE [LARGE SCALE GENOMIC DNA]</scope>
    <source>
        <strain evidence="2 3">CCFEE 6315</strain>
    </source>
</reference>
<gene>
    <name evidence="2" type="ORF">B0A50_08468</name>
</gene>
<feature type="compositionally biased region" description="Basic and acidic residues" evidence="1">
    <location>
        <begin position="42"/>
        <end position="59"/>
    </location>
</feature>
<evidence type="ECO:0000313" key="2">
    <source>
        <dbReference type="EMBL" id="TKA22090.1"/>
    </source>
</evidence>
<comment type="caution">
    <text evidence="2">The sequence shown here is derived from an EMBL/GenBank/DDBJ whole genome shotgun (WGS) entry which is preliminary data.</text>
</comment>
<evidence type="ECO:0000313" key="3">
    <source>
        <dbReference type="Proteomes" id="UP000308549"/>
    </source>
</evidence>